<dbReference type="InterPro" id="IPR010982">
    <property type="entry name" value="Lambda_DNA-bd_dom_sf"/>
</dbReference>
<dbReference type="GO" id="GO:0008168">
    <property type="term" value="F:methyltransferase activity"/>
    <property type="evidence" value="ECO:0007669"/>
    <property type="project" value="InterPro"/>
</dbReference>
<dbReference type="OrthoDB" id="9774673at2"/>
<dbReference type="PROSITE" id="PS00092">
    <property type="entry name" value="N6_MTASE"/>
    <property type="match status" value="1"/>
</dbReference>
<dbReference type="SUPFAM" id="SSF47413">
    <property type="entry name" value="lambda repressor-like DNA-binding domains"/>
    <property type="match status" value="1"/>
</dbReference>
<proteinExistence type="predicted"/>
<evidence type="ECO:0000313" key="2">
    <source>
        <dbReference type="EMBL" id="SFU71646.1"/>
    </source>
</evidence>
<dbReference type="EMBL" id="FPBT01000044">
    <property type="protein sequence ID" value="SFU71646.1"/>
    <property type="molecule type" value="Genomic_DNA"/>
</dbReference>
<accession>A0A1I7IFI2</accession>
<dbReference type="Proteomes" id="UP000198817">
    <property type="component" value="Unassembled WGS sequence"/>
</dbReference>
<dbReference type="Pfam" id="PF01381">
    <property type="entry name" value="HTH_3"/>
    <property type="match status" value="1"/>
</dbReference>
<dbReference type="PROSITE" id="PS50943">
    <property type="entry name" value="HTH_CROC1"/>
    <property type="match status" value="1"/>
</dbReference>
<reference evidence="2 3" key="1">
    <citation type="submission" date="2016-10" db="EMBL/GenBank/DDBJ databases">
        <authorList>
            <person name="de Groot N.N."/>
        </authorList>
    </citation>
    <scope>NUCLEOTIDE SEQUENCE [LARGE SCALE GENOMIC DNA]</scope>
    <source>
        <strain evidence="2 3">KHGC13</strain>
    </source>
</reference>
<evidence type="ECO:0000259" key="1">
    <source>
        <dbReference type="PROSITE" id="PS50943"/>
    </source>
</evidence>
<evidence type="ECO:0000313" key="3">
    <source>
        <dbReference type="Proteomes" id="UP000198817"/>
    </source>
</evidence>
<gene>
    <name evidence="2" type="ORF">SAMN05216508_1443</name>
</gene>
<dbReference type="InterPro" id="IPR001387">
    <property type="entry name" value="Cro/C1-type_HTH"/>
</dbReference>
<sequence length="413" mass="47345">MDTLNAQIRELRKVSGLSQTTFAEKFEIPTSTLQDWEHNRRTPPIYVVGMINKLLEAERKAEKTTGNSILNKAKSAKDNDEFYTTYETVENEVSHYLSGFKGKTVLCNCDDPFESSFSKYFIKNFNTLGLKGLICTSYCASRVLGTNSNLVDMQGEPLANDNGYVMVLSKVSKNIDANSTDEEVHEFLLSQKSVRKLVGDGDFRSDECVEYLKLADIVVTNPPFSLFRELISLVTEYEKQFLVIGNQNAITYKEIFPLIQENKAWIGYQFGDMAFRVPDDSEPRKTRFWIDSTGQKWRSLGNAMWLTNMDMNRRHERLELTQFYDAESYPRYDEYDAIEVSKVANIPRDYDGVMGVPITFLNKYNPEQFEIIGEANHGSDNSFDLFKPTINGKLKFKRILIRNKIPMGVMTNG</sequence>
<dbReference type="GO" id="GO:0003677">
    <property type="term" value="F:DNA binding"/>
    <property type="evidence" value="ECO:0007669"/>
    <property type="project" value="InterPro"/>
</dbReference>
<organism evidence="2 3">
    <name type="scientific">Eubacterium pyruvativorans</name>
    <dbReference type="NCBI Taxonomy" id="155865"/>
    <lineage>
        <taxon>Bacteria</taxon>
        <taxon>Bacillati</taxon>
        <taxon>Bacillota</taxon>
        <taxon>Clostridia</taxon>
        <taxon>Eubacteriales</taxon>
        <taxon>Eubacteriaceae</taxon>
        <taxon>Eubacterium</taxon>
    </lineage>
</organism>
<name>A0A1I7IFI2_9FIRM</name>
<dbReference type="CDD" id="cd00093">
    <property type="entry name" value="HTH_XRE"/>
    <property type="match status" value="1"/>
</dbReference>
<protein>
    <submittedName>
        <fullName evidence="2">Helix-turn-helix</fullName>
    </submittedName>
</protein>
<dbReference type="InterPro" id="IPR025247">
    <property type="entry name" value="EcoRI-like_methylase"/>
</dbReference>
<dbReference type="Pfam" id="PF13651">
    <property type="entry name" value="EcoRI_methylase"/>
    <property type="match status" value="1"/>
</dbReference>
<dbReference type="STRING" id="155865.SAMN05216515_1486"/>
<dbReference type="RefSeq" id="WP_143096082.1">
    <property type="nucleotide sequence ID" value="NZ_FOWF01000048.1"/>
</dbReference>
<keyword evidence="3" id="KW-1185">Reference proteome</keyword>
<dbReference type="Gene3D" id="1.10.260.40">
    <property type="entry name" value="lambda repressor-like DNA-binding domains"/>
    <property type="match status" value="1"/>
</dbReference>
<dbReference type="AlphaFoldDB" id="A0A1I7IFI2"/>
<dbReference type="GO" id="GO:0032259">
    <property type="term" value="P:methylation"/>
    <property type="evidence" value="ECO:0007669"/>
    <property type="project" value="InterPro"/>
</dbReference>
<feature type="domain" description="HTH cro/C1-type" evidence="1">
    <location>
        <begin position="8"/>
        <end position="45"/>
    </location>
</feature>
<dbReference type="InterPro" id="IPR002052">
    <property type="entry name" value="DNA_methylase_N6_adenine_CS"/>
</dbReference>